<evidence type="ECO:0000313" key="2">
    <source>
        <dbReference type="EMBL" id="PRX91984.1"/>
    </source>
</evidence>
<dbReference type="RefSeq" id="WP_106253343.1">
    <property type="nucleotide sequence ID" value="NZ_PVZC01000012.1"/>
</dbReference>
<sequence length="77" mass="8236">MPHIEVSFPHRGSDGTKRQPGDVVYVSSAEARRLTSDSVAQVVPTPKPEKAPTAESEGAEKPKSAARTRKADPEPTI</sequence>
<dbReference type="Proteomes" id="UP000237846">
    <property type="component" value="Unassembled WGS sequence"/>
</dbReference>
<dbReference type="EMBL" id="PVZC01000012">
    <property type="protein sequence ID" value="PRX91984.1"/>
    <property type="molecule type" value="Genomic_DNA"/>
</dbReference>
<dbReference type="AlphaFoldDB" id="A0A2T0PSV8"/>
<dbReference type="OrthoDB" id="10005464at2"/>
<gene>
    <name evidence="2" type="ORF">CLV72_11257</name>
</gene>
<keyword evidence="3" id="KW-1185">Reference proteome</keyword>
<accession>A0A2T0PSV8</accession>
<feature type="compositionally biased region" description="Basic and acidic residues" evidence="1">
    <location>
        <begin position="11"/>
        <end position="20"/>
    </location>
</feature>
<reference evidence="2 3" key="1">
    <citation type="submission" date="2018-03" db="EMBL/GenBank/DDBJ databases">
        <title>Genomic Encyclopedia of Archaeal and Bacterial Type Strains, Phase II (KMG-II): from individual species to whole genera.</title>
        <authorList>
            <person name="Goeker M."/>
        </authorList>
    </citation>
    <scope>NUCLEOTIDE SEQUENCE [LARGE SCALE GENOMIC DNA]</scope>
    <source>
        <strain evidence="2 3">DSM 45601</strain>
    </source>
</reference>
<feature type="compositionally biased region" description="Basic and acidic residues" evidence="1">
    <location>
        <begin position="47"/>
        <end position="77"/>
    </location>
</feature>
<organism evidence="2 3">
    <name type="scientific">Allonocardiopsis opalescens</name>
    <dbReference type="NCBI Taxonomy" id="1144618"/>
    <lineage>
        <taxon>Bacteria</taxon>
        <taxon>Bacillati</taxon>
        <taxon>Actinomycetota</taxon>
        <taxon>Actinomycetes</taxon>
        <taxon>Streptosporangiales</taxon>
        <taxon>Allonocardiopsis</taxon>
    </lineage>
</organism>
<evidence type="ECO:0000313" key="3">
    <source>
        <dbReference type="Proteomes" id="UP000237846"/>
    </source>
</evidence>
<proteinExistence type="predicted"/>
<comment type="caution">
    <text evidence="2">The sequence shown here is derived from an EMBL/GenBank/DDBJ whole genome shotgun (WGS) entry which is preliminary data.</text>
</comment>
<evidence type="ECO:0000256" key="1">
    <source>
        <dbReference type="SAM" id="MobiDB-lite"/>
    </source>
</evidence>
<name>A0A2T0PSV8_9ACTN</name>
<feature type="region of interest" description="Disordered" evidence="1">
    <location>
        <begin position="33"/>
        <end position="77"/>
    </location>
</feature>
<protein>
    <submittedName>
        <fullName evidence="2">Uncharacterized protein</fullName>
    </submittedName>
</protein>
<feature type="region of interest" description="Disordered" evidence="1">
    <location>
        <begin position="1"/>
        <end position="21"/>
    </location>
</feature>